<accession>A0A7W9FJS7</accession>
<evidence type="ECO:0000313" key="6">
    <source>
        <dbReference type="EMBL" id="MBB5751901.1"/>
    </source>
</evidence>
<evidence type="ECO:0000313" key="7">
    <source>
        <dbReference type="Proteomes" id="UP000523821"/>
    </source>
</evidence>
<dbReference type="Gene3D" id="3.20.20.140">
    <property type="entry name" value="Metal-dependent hydrolases"/>
    <property type="match status" value="1"/>
</dbReference>
<evidence type="ECO:0000256" key="1">
    <source>
        <dbReference type="ARBA" id="ARBA00005750"/>
    </source>
</evidence>
<dbReference type="PANTHER" id="PTHR39181:SF1">
    <property type="entry name" value="TYROSINE-PROTEIN PHOSPHATASE YWQE"/>
    <property type="match status" value="1"/>
</dbReference>
<dbReference type="PIRSF" id="PIRSF016557">
    <property type="entry name" value="Caps_synth_CpsB"/>
    <property type="match status" value="1"/>
</dbReference>
<feature type="region of interest" description="Disordered" evidence="5">
    <location>
        <begin position="244"/>
        <end position="263"/>
    </location>
</feature>
<proteinExistence type="inferred from homology"/>
<dbReference type="InterPro" id="IPR016195">
    <property type="entry name" value="Pol/histidinol_Pase-like"/>
</dbReference>
<protein>
    <recommendedName>
        <fullName evidence="2">protein-tyrosine-phosphatase</fullName>
        <ecNumber evidence="2">3.1.3.48</ecNumber>
    </recommendedName>
</protein>
<organism evidence="6 7">
    <name type="scientific">Prosthecomicrobium pneumaticum</name>
    <dbReference type="NCBI Taxonomy" id="81895"/>
    <lineage>
        <taxon>Bacteria</taxon>
        <taxon>Pseudomonadati</taxon>
        <taxon>Pseudomonadota</taxon>
        <taxon>Alphaproteobacteria</taxon>
        <taxon>Hyphomicrobiales</taxon>
        <taxon>Kaistiaceae</taxon>
        <taxon>Prosthecomicrobium</taxon>
    </lineage>
</organism>
<keyword evidence="3 6" id="KW-0378">Hydrolase</keyword>
<comment type="caution">
    <text evidence="6">The sequence shown here is derived from an EMBL/GenBank/DDBJ whole genome shotgun (WGS) entry which is preliminary data.</text>
</comment>
<evidence type="ECO:0000256" key="3">
    <source>
        <dbReference type="ARBA" id="ARBA00022801"/>
    </source>
</evidence>
<dbReference type="EMBL" id="JACHOO010000002">
    <property type="protein sequence ID" value="MBB5751901.1"/>
    <property type="molecule type" value="Genomic_DNA"/>
</dbReference>
<gene>
    <name evidence="6" type="ORF">GGQ63_000953</name>
</gene>
<dbReference type="SUPFAM" id="SSF89550">
    <property type="entry name" value="PHP domain-like"/>
    <property type="match status" value="1"/>
</dbReference>
<comment type="similarity">
    <text evidence="1">Belongs to the metallo-dependent hydrolases superfamily. CpsB/CapC family.</text>
</comment>
<dbReference type="GO" id="GO:0004725">
    <property type="term" value="F:protein tyrosine phosphatase activity"/>
    <property type="evidence" value="ECO:0007669"/>
    <property type="project" value="UniProtKB-EC"/>
</dbReference>
<dbReference type="InterPro" id="IPR016667">
    <property type="entry name" value="Caps_polysacc_synth_CpsB/CapC"/>
</dbReference>
<evidence type="ECO:0000256" key="5">
    <source>
        <dbReference type="SAM" id="MobiDB-lite"/>
    </source>
</evidence>
<dbReference type="Pfam" id="PF19567">
    <property type="entry name" value="CpsB_CapC"/>
    <property type="match status" value="1"/>
</dbReference>
<dbReference type="PANTHER" id="PTHR39181">
    <property type="entry name" value="TYROSINE-PROTEIN PHOSPHATASE YWQE"/>
    <property type="match status" value="1"/>
</dbReference>
<name>A0A7W9FJS7_9HYPH</name>
<dbReference type="EC" id="3.1.3.48" evidence="2"/>
<dbReference type="Proteomes" id="UP000523821">
    <property type="component" value="Unassembled WGS sequence"/>
</dbReference>
<keyword evidence="7" id="KW-1185">Reference proteome</keyword>
<sequence length="271" mass="30133">MDLIDLHCHILAGLDDGAPDCAASVEMARLAAAEGTIVLACTPHFMPGVYDTALAAARRAMADLAERLRQEDIFIDLVMGGDLHATPHLAARLKRGEVPTLGGSRYLLLEPPHDVLPPRFEELTFELIQAGYAPILTHPERLKWIESRYGVIRRLAEAGVLMQLTSGSVIGRFGGRPQYWSERMLDEGFVDFLATDAHNVDRRPPDLARGRDRIAALFGEDLALDLVLRNPRWVLENRSPDDIRPRSVHGEVPNMAGNGERGGRRHPFWPF</sequence>
<dbReference type="GO" id="GO:0030145">
    <property type="term" value="F:manganese ion binding"/>
    <property type="evidence" value="ECO:0007669"/>
    <property type="project" value="InterPro"/>
</dbReference>
<dbReference type="AlphaFoldDB" id="A0A7W9FJS7"/>
<comment type="catalytic activity">
    <reaction evidence="4">
        <text>O-phospho-L-tyrosyl-[protein] + H2O = L-tyrosyl-[protein] + phosphate</text>
        <dbReference type="Rhea" id="RHEA:10684"/>
        <dbReference type="Rhea" id="RHEA-COMP:10136"/>
        <dbReference type="Rhea" id="RHEA-COMP:20101"/>
        <dbReference type="ChEBI" id="CHEBI:15377"/>
        <dbReference type="ChEBI" id="CHEBI:43474"/>
        <dbReference type="ChEBI" id="CHEBI:46858"/>
        <dbReference type="ChEBI" id="CHEBI:61978"/>
        <dbReference type="EC" id="3.1.3.48"/>
    </reaction>
</comment>
<reference evidence="6 7" key="1">
    <citation type="submission" date="2020-08" db="EMBL/GenBank/DDBJ databases">
        <title>Genomic Encyclopedia of Type Strains, Phase IV (KMG-IV): sequencing the most valuable type-strain genomes for metagenomic binning, comparative biology and taxonomic classification.</title>
        <authorList>
            <person name="Goeker M."/>
        </authorList>
    </citation>
    <scope>NUCLEOTIDE SEQUENCE [LARGE SCALE GENOMIC DNA]</scope>
    <source>
        <strain evidence="6 7">DSM 16268</strain>
    </source>
</reference>
<evidence type="ECO:0000256" key="2">
    <source>
        <dbReference type="ARBA" id="ARBA00013064"/>
    </source>
</evidence>
<dbReference type="RefSeq" id="WP_183853086.1">
    <property type="nucleotide sequence ID" value="NZ_JACHOO010000002.1"/>
</dbReference>
<evidence type="ECO:0000256" key="4">
    <source>
        <dbReference type="ARBA" id="ARBA00051722"/>
    </source>
</evidence>